<sequence>MARPALLGGLRLRAELEERCRTVEGALAVDFASLVSVTWLTVPDVIEVLEAVALREIEDRRAARRESHHRRLTELRPAMPEPEVPYELPEFTERFQGLLECVRLHAELGELDEVMELANLGAAFVMDPEMERNPLLDNLAGELLWAVADGLAVESYYVRALDYFGAASEMLHATRMPLDVRRSMDLLIAERCLRLLEAGLPMEEDLLGRAGAALTRIDPSYDRLPEVAAARFAVARLASDRPVLARLASRPSLSPAVRRAAELLAGLDGVAAWDAEFGPFAAPIYAECHDIGLGRAFAHFSMDVLPGGEAGHRSARIGDVELAEALCDELTAAIHRWSGAAPAAGAAFVRDGLRLPLRRAVPTAAMHVLLPFARRPPDQAPESVRFLFGLGVDRTLPAHVDRMLWFFDTTGAETGGMESEAALACAAILVGHARRLLPPGALTRYVGHLELGDSHEEALSRARRGVPLDPAHEQATS</sequence>
<gene>
    <name evidence="1" type="ORF">SAMN05444920_107348</name>
</gene>
<dbReference type="Proteomes" id="UP000236732">
    <property type="component" value="Unassembled WGS sequence"/>
</dbReference>
<proteinExistence type="predicted"/>
<dbReference type="AlphaFoldDB" id="A0A1H6E2C8"/>
<dbReference type="EMBL" id="FNVT01000007">
    <property type="protein sequence ID" value="SEG91780.1"/>
    <property type="molecule type" value="Genomic_DNA"/>
</dbReference>
<keyword evidence="2" id="KW-1185">Reference proteome</keyword>
<protein>
    <submittedName>
        <fullName evidence="1">Uncharacterized protein</fullName>
    </submittedName>
</protein>
<organism evidence="1 2">
    <name type="scientific">Nonomuraea solani</name>
    <dbReference type="NCBI Taxonomy" id="1144553"/>
    <lineage>
        <taxon>Bacteria</taxon>
        <taxon>Bacillati</taxon>
        <taxon>Actinomycetota</taxon>
        <taxon>Actinomycetes</taxon>
        <taxon>Streptosporangiales</taxon>
        <taxon>Streptosporangiaceae</taxon>
        <taxon>Nonomuraea</taxon>
    </lineage>
</organism>
<accession>A0A1H6E2C8</accession>
<reference evidence="1 2" key="1">
    <citation type="submission" date="2016-10" db="EMBL/GenBank/DDBJ databases">
        <authorList>
            <person name="de Groot N.N."/>
        </authorList>
    </citation>
    <scope>NUCLEOTIDE SEQUENCE [LARGE SCALE GENOMIC DNA]</scope>
    <source>
        <strain evidence="1 2">CGMCC 4.7037</strain>
    </source>
</reference>
<name>A0A1H6E2C8_9ACTN</name>
<dbReference type="RefSeq" id="WP_103958704.1">
    <property type="nucleotide sequence ID" value="NZ_FNVT01000007.1"/>
</dbReference>
<evidence type="ECO:0000313" key="2">
    <source>
        <dbReference type="Proteomes" id="UP000236732"/>
    </source>
</evidence>
<evidence type="ECO:0000313" key="1">
    <source>
        <dbReference type="EMBL" id="SEG91780.1"/>
    </source>
</evidence>